<dbReference type="Proteomes" id="UP000315201">
    <property type="component" value="Chromosome"/>
</dbReference>
<protein>
    <submittedName>
        <fullName evidence="7">ATP-binding cassette domain-containing protein</fullName>
    </submittedName>
</protein>
<evidence type="ECO:0000256" key="1">
    <source>
        <dbReference type="ARBA" id="ARBA00005417"/>
    </source>
</evidence>
<evidence type="ECO:0000256" key="2">
    <source>
        <dbReference type="ARBA" id="ARBA00022448"/>
    </source>
</evidence>
<keyword evidence="5" id="KW-0175">Coiled coil</keyword>
<dbReference type="EMBL" id="CP041147">
    <property type="protein sequence ID" value="QDF64763.1"/>
    <property type="molecule type" value="Genomic_DNA"/>
</dbReference>
<comment type="similarity">
    <text evidence="1">Belongs to the ABC transporter superfamily.</text>
</comment>
<dbReference type="GO" id="GO:0055085">
    <property type="term" value="P:transmembrane transport"/>
    <property type="evidence" value="ECO:0007669"/>
    <property type="project" value="UniProtKB-ARBA"/>
</dbReference>
<dbReference type="GO" id="GO:0016887">
    <property type="term" value="F:ATP hydrolysis activity"/>
    <property type="evidence" value="ECO:0007669"/>
    <property type="project" value="InterPro"/>
</dbReference>
<dbReference type="Pfam" id="PF00005">
    <property type="entry name" value="ABC_tran"/>
    <property type="match status" value="2"/>
</dbReference>
<evidence type="ECO:0000256" key="5">
    <source>
        <dbReference type="SAM" id="Coils"/>
    </source>
</evidence>
<dbReference type="Gene3D" id="3.40.50.300">
    <property type="entry name" value="P-loop containing nucleotide triphosphate hydrolases"/>
    <property type="match status" value="2"/>
</dbReference>
<dbReference type="InterPro" id="IPR027417">
    <property type="entry name" value="P-loop_NTPase"/>
</dbReference>
<dbReference type="PROSITE" id="PS50893">
    <property type="entry name" value="ABC_TRANSPORTER_2"/>
    <property type="match status" value="1"/>
</dbReference>
<keyword evidence="2" id="KW-0813">Transport</keyword>
<dbReference type="PANTHER" id="PTHR43776:SF7">
    <property type="entry name" value="D,D-DIPEPTIDE TRANSPORT ATP-BINDING PROTEIN DDPF-RELATED"/>
    <property type="match status" value="1"/>
</dbReference>
<dbReference type="InterPro" id="IPR013563">
    <property type="entry name" value="Oligopep_ABC_C"/>
</dbReference>
<keyword evidence="4 7" id="KW-0067">ATP-binding</keyword>
<dbReference type="AlphaFoldDB" id="A0A4Y6I5F8"/>
<dbReference type="PROSITE" id="PS00211">
    <property type="entry name" value="ABC_TRANSPORTER_1"/>
    <property type="match status" value="1"/>
</dbReference>
<proteinExistence type="inferred from homology"/>
<feature type="coiled-coil region" evidence="5">
    <location>
        <begin position="395"/>
        <end position="491"/>
    </location>
</feature>
<keyword evidence="8" id="KW-1185">Reference proteome</keyword>
<dbReference type="GO" id="GO:0005524">
    <property type="term" value="F:ATP binding"/>
    <property type="evidence" value="ECO:0007669"/>
    <property type="project" value="UniProtKB-KW"/>
</dbReference>
<dbReference type="InterPro" id="IPR017871">
    <property type="entry name" value="ABC_transporter-like_CS"/>
</dbReference>
<evidence type="ECO:0000313" key="7">
    <source>
        <dbReference type="EMBL" id="QDF64763.1"/>
    </source>
</evidence>
<dbReference type="GO" id="GO:0015833">
    <property type="term" value="P:peptide transport"/>
    <property type="evidence" value="ECO:0007669"/>
    <property type="project" value="InterPro"/>
</dbReference>
<evidence type="ECO:0000313" key="8">
    <source>
        <dbReference type="Proteomes" id="UP000315201"/>
    </source>
</evidence>
<accession>A0A4Y6I5F8</accession>
<dbReference type="InterPro" id="IPR003593">
    <property type="entry name" value="AAA+_ATPase"/>
</dbReference>
<evidence type="ECO:0000259" key="6">
    <source>
        <dbReference type="PROSITE" id="PS50893"/>
    </source>
</evidence>
<keyword evidence="3" id="KW-0547">Nucleotide-binding</keyword>
<dbReference type="InterPro" id="IPR003439">
    <property type="entry name" value="ABC_transporter-like_ATP-bd"/>
</dbReference>
<sequence length="796" mass="93113">MMSKTILEVINLKKYFVNKGSVNKAVDDVSFDVKEGEIVGLIGESGSGKTTIGRSLLRLYDDYNGFVRLDGQIISGKKISRKRRKFMRKNIQMIFQDPMASLNGQNTIYSILKEPLIVNRIIKNKRKDIASDWYKVKQNFRYTFLEQALKFQLQNLEISIDLHTPFIKKWQKQAYQVSFDLENNLDDQFNSYFGYLEDRTKINSVVINGLYTNTEKLIALYEQKQQDFRNQRIDFDEVELENARNNYNHQFNLLFLNQNFLDLKATYTASNNKYLEIKNNYNDVANISKNSVRNFQAEIKNEYKMHRNDAYSSYSLDFFFHKYKLYLINKQLYKELSANLNKLLFLDFEDLKQLATEFKQYSQDFYANNLIVDTTKKASIKQIKQIIKEQYNFDLTKYIEKSANLKQQLLQEKRQASKTKFADLLQVVKAFFKGPKVNLDNFKNAKNQLKQAQATFDAEAEKYVLEYNKRIEVIKQQIEQKQVILADLKAQDDAIFAQFKLNHKNFTEFYTNQIIKPLEKAKKDTKEYAEYKQHIIDLKVYQTNVADRLNGIKSFVIESKYLNKNLHNIYSLLGITKLDLKTTNSWLDKPLNFVMKPIRMAKIGELYAQNIIYKALEDVGLLKQFAYRYPHEFSGGQRQRIVIARALITEPKVIVADEPIASLDISIQAQVVNLLKDLCKQKNIGMVFIAHDLSMIEYVADRVQIMHLGKIVESGKTENIYQNAVHPYTLNLFKAIPKISNANEKFQDVKFELSYLEEQTFPNVASQFVISEGMHYVYGTQSQFENWASGKIDKDE</sequence>
<evidence type="ECO:0000256" key="3">
    <source>
        <dbReference type="ARBA" id="ARBA00022741"/>
    </source>
</evidence>
<dbReference type="Pfam" id="PF08352">
    <property type="entry name" value="oligo_HPY"/>
    <property type="match status" value="1"/>
</dbReference>
<gene>
    <name evidence="7" type="ORF">FIV53_00280</name>
</gene>
<feature type="domain" description="ABC transporter" evidence="6">
    <location>
        <begin position="7"/>
        <end position="733"/>
    </location>
</feature>
<dbReference type="PANTHER" id="PTHR43776">
    <property type="entry name" value="TRANSPORT ATP-BINDING PROTEIN"/>
    <property type="match status" value="1"/>
</dbReference>
<reference evidence="7 8" key="1">
    <citation type="submission" date="2019-06" db="EMBL/GenBank/DDBJ databases">
        <title>Mycoplasma nasistruthionis sp. nov. str Ms03.</title>
        <authorList>
            <person name="Botes A."/>
        </authorList>
    </citation>
    <scope>NUCLEOTIDE SEQUENCE [LARGE SCALE GENOMIC DNA]</scope>
    <source>
        <strain evidence="7 8">Ms03</strain>
    </source>
</reference>
<evidence type="ECO:0000256" key="4">
    <source>
        <dbReference type="ARBA" id="ARBA00022840"/>
    </source>
</evidence>
<name>A0A4Y6I5F8_9MOLU</name>
<organism evidence="7 8">
    <name type="scientific">Mycoplasma nasistruthionis</name>
    <dbReference type="NCBI Taxonomy" id="353852"/>
    <lineage>
        <taxon>Bacteria</taxon>
        <taxon>Bacillati</taxon>
        <taxon>Mycoplasmatota</taxon>
        <taxon>Mollicutes</taxon>
        <taxon>Mycoplasmataceae</taxon>
        <taxon>Mycoplasma</taxon>
    </lineage>
</organism>
<dbReference type="SUPFAM" id="SSF52540">
    <property type="entry name" value="P-loop containing nucleoside triphosphate hydrolases"/>
    <property type="match status" value="1"/>
</dbReference>
<dbReference type="InterPro" id="IPR050319">
    <property type="entry name" value="ABC_transp_ATP-bind"/>
</dbReference>
<dbReference type="SMART" id="SM00382">
    <property type="entry name" value="AAA"/>
    <property type="match status" value="1"/>
</dbReference>